<evidence type="ECO:0000313" key="3">
    <source>
        <dbReference type="Proteomes" id="UP000499080"/>
    </source>
</evidence>
<organism evidence="2 3">
    <name type="scientific">Araneus ventricosus</name>
    <name type="common">Orbweaver spider</name>
    <name type="synonym">Epeira ventricosa</name>
    <dbReference type="NCBI Taxonomy" id="182803"/>
    <lineage>
        <taxon>Eukaryota</taxon>
        <taxon>Metazoa</taxon>
        <taxon>Ecdysozoa</taxon>
        <taxon>Arthropoda</taxon>
        <taxon>Chelicerata</taxon>
        <taxon>Arachnida</taxon>
        <taxon>Araneae</taxon>
        <taxon>Araneomorphae</taxon>
        <taxon>Entelegynae</taxon>
        <taxon>Araneoidea</taxon>
        <taxon>Araneidae</taxon>
        <taxon>Araneus</taxon>
    </lineage>
</organism>
<feature type="chain" id="PRO_5021352411" description="TNFR-Cys domain-containing protein" evidence="1">
    <location>
        <begin position="19"/>
        <end position="124"/>
    </location>
</feature>
<dbReference type="OrthoDB" id="6433116at2759"/>
<feature type="signal peptide" evidence="1">
    <location>
        <begin position="1"/>
        <end position="18"/>
    </location>
</feature>
<evidence type="ECO:0000256" key="1">
    <source>
        <dbReference type="SAM" id="SignalP"/>
    </source>
</evidence>
<protein>
    <recommendedName>
        <fullName evidence="4">TNFR-Cys domain-containing protein</fullName>
    </recommendedName>
</protein>
<dbReference type="AlphaFoldDB" id="A0A4Y2DEA0"/>
<reference evidence="2 3" key="1">
    <citation type="journal article" date="2019" name="Sci. Rep.">
        <title>Orb-weaving spider Araneus ventricosus genome elucidates the spidroin gene catalogue.</title>
        <authorList>
            <person name="Kono N."/>
            <person name="Nakamura H."/>
            <person name="Ohtoshi R."/>
            <person name="Moran D.A.P."/>
            <person name="Shinohara A."/>
            <person name="Yoshida Y."/>
            <person name="Fujiwara M."/>
            <person name="Mori M."/>
            <person name="Tomita M."/>
            <person name="Arakawa K."/>
        </authorList>
    </citation>
    <scope>NUCLEOTIDE SEQUENCE [LARGE SCALE GENOMIC DNA]</scope>
</reference>
<keyword evidence="3" id="KW-1185">Reference proteome</keyword>
<name>A0A4Y2DEA0_ARAVE</name>
<evidence type="ECO:0000313" key="2">
    <source>
        <dbReference type="EMBL" id="GBM14368.1"/>
    </source>
</evidence>
<comment type="caution">
    <text evidence="2">The sequence shown here is derived from an EMBL/GenBank/DDBJ whole genome shotgun (WGS) entry which is preliminary data.</text>
</comment>
<dbReference type="EMBL" id="BGPR01000342">
    <property type="protein sequence ID" value="GBM14368.1"/>
    <property type="molecule type" value="Genomic_DNA"/>
</dbReference>
<sequence>MSTAAFFFVITLASTVIASISDSFLRCISCPCGSGNQNYTHCIDESILKDFTCERWSHCQTCKANTTFCITCRPGHFGPTCSETKSQYFRDIQEKLKKETRKHLSASADLCHCVRKFIIQILER</sequence>
<evidence type="ECO:0008006" key="4">
    <source>
        <dbReference type="Google" id="ProtNLM"/>
    </source>
</evidence>
<proteinExistence type="predicted"/>
<dbReference type="Proteomes" id="UP000499080">
    <property type="component" value="Unassembled WGS sequence"/>
</dbReference>
<gene>
    <name evidence="2" type="ORF">AVEN_55357_1</name>
</gene>
<keyword evidence="1" id="KW-0732">Signal</keyword>
<accession>A0A4Y2DEA0</accession>